<sequence length="293" mass="33041">MAMPVESQKATRHIKHHFLPHPERKCRASLLASRVIILYSLLALFTLSFLKTVPGHIPGILGYASNINIQDLLEKTNQKRQEMSVPELAINPQLTSAAEKKAKHMFEYNYWAHIAPNGTDPWSFILGEKYDYLYAGENLAKNFTNSEDVVEAWYKSPSHRENLINGKYTEVGFATVNGVLDGYETTLVVQLFGRSRTAPQQIAVRGENTTTKSPVPVSKPKYTSVEPKLAIFPYVKTAVLSFAVFILILFLLDVWYSKRHAILKYTGHSLAHVIFISFAIIAMYISLTPGRII</sequence>
<keyword evidence="1" id="KW-1133">Transmembrane helix</keyword>
<feature type="domain" description="SCP" evidence="2">
    <location>
        <begin position="73"/>
        <end position="189"/>
    </location>
</feature>
<dbReference type="STRING" id="1619110.UW36_C0007G0025"/>
<proteinExistence type="predicted"/>
<dbReference type="SUPFAM" id="SSF55797">
    <property type="entry name" value="PR-1-like"/>
    <property type="match status" value="1"/>
</dbReference>
<organism evidence="3 4">
    <name type="scientific">candidate division WWE3 bacterium GW2011_GWA2_44_16</name>
    <dbReference type="NCBI Taxonomy" id="1619110"/>
    <lineage>
        <taxon>Bacteria</taxon>
        <taxon>Katanobacteria</taxon>
    </lineage>
</organism>
<dbReference type="Gene3D" id="3.40.33.10">
    <property type="entry name" value="CAP"/>
    <property type="match status" value="1"/>
</dbReference>
<dbReference type="CDD" id="cd05379">
    <property type="entry name" value="CAP_bacterial"/>
    <property type="match status" value="1"/>
</dbReference>
<keyword evidence="1" id="KW-0812">Transmembrane</keyword>
<dbReference type="InterPro" id="IPR014044">
    <property type="entry name" value="CAP_dom"/>
</dbReference>
<name>A0A0G1KC12_UNCKA</name>
<accession>A0A0G1KC12</accession>
<feature type="transmembrane region" description="Helical" evidence="1">
    <location>
        <begin position="269"/>
        <end position="287"/>
    </location>
</feature>
<evidence type="ECO:0000313" key="3">
    <source>
        <dbReference type="EMBL" id="KKT45344.1"/>
    </source>
</evidence>
<feature type="transmembrane region" description="Helical" evidence="1">
    <location>
        <begin position="31"/>
        <end position="50"/>
    </location>
</feature>
<dbReference type="InterPro" id="IPR035940">
    <property type="entry name" value="CAP_sf"/>
</dbReference>
<dbReference type="PANTHER" id="PTHR31157:SF1">
    <property type="entry name" value="SCP DOMAIN-CONTAINING PROTEIN"/>
    <property type="match status" value="1"/>
</dbReference>
<evidence type="ECO:0000256" key="1">
    <source>
        <dbReference type="SAM" id="Phobius"/>
    </source>
</evidence>
<dbReference type="Pfam" id="PF00188">
    <property type="entry name" value="CAP"/>
    <property type="match status" value="1"/>
</dbReference>
<evidence type="ECO:0000313" key="4">
    <source>
        <dbReference type="Proteomes" id="UP000034128"/>
    </source>
</evidence>
<comment type="caution">
    <text evidence="3">The sequence shown here is derived from an EMBL/GenBank/DDBJ whole genome shotgun (WGS) entry which is preliminary data.</text>
</comment>
<reference evidence="3 4" key="1">
    <citation type="journal article" date="2015" name="Nature">
        <title>rRNA introns, odd ribosomes, and small enigmatic genomes across a large radiation of phyla.</title>
        <authorList>
            <person name="Brown C.T."/>
            <person name="Hug L.A."/>
            <person name="Thomas B.C."/>
            <person name="Sharon I."/>
            <person name="Castelle C.J."/>
            <person name="Singh A."/>
            <person name="Wilkins M.J."/>
            <person name="Williams K.H."/>
            <person name="Banfield J.F."/>
        </authorList>
    </citation>
    <scope>NUCLEOTIDE SEQUENCE [LARGE SCALE GENOMIC DNA]</scope>
</reference>
<dbReference type="Proteomes" id="UP000034128">
    <property type="component" value="Unassembled WGS sequence"/>
</dbReference>
<dbReference type="PANTHER" id="PTHR31157">
    <property type="entry name" value="SCP DOMAIN-CONTAINING PROTEIN"/>
    <property type="match status" value="1"/>
</dbReference>
<feature type="transmembrane region" description="Helical" evidence="1">
    <location>
        <begin position="238"/>
        <end position="257"/>
    </location>
</feature>
<protein>
    <recommendedName>
        <fullName evidence="2">SCP domain-containing protein</fullName>
    </recommendedName>
</protein>
<dbReference type="AlphaFoldDB" id="A0A0G1KC12"/>
<evidence type="ECO:0000259" key="2">
    <source>
        <dbReference type="Pfam" id="PF00188"/>
    </source>
</evidence>
<keyword evidence="1" id="KW-0472">Membrane</keyword>
<dbReference type="EMBL" id="LCIA01000007">
    <property type="protein sequence ID" value="KKT45344.1"/>
    <property type="molecule type" value="Genomic_DNA"/>
</dbReference>
<gene>
    <name evidence="3" type="ORF">UW36_C0007G0025</name>
</gene>